<reference evidence="6" key="2">
    <citation type="submission" date="2011-06" db="UniProtKB">
        <authorList>
            <consortium name="Ensembl"/>
        </authorList>
    </citation>
    <scope>IDENTIFICATION</scope>
</reference>
<feature type="active site" description="Glycyl thioester intermediate" evidence="3">
    <location>
        <position position="313"/>
    </location>
</feature>
<keyword evidence="1" id="KW-0808">Transferase</keyword>
<dbReference type="AlphaFoldDB" id="F7BVX7"/>
<dbReference type="InterPro" id="IPR023313">
    <property type="entry name" value="UBQ-conjugating_AS"/>
</dbReference>
<dbReference type="SUPFAM" id="SSF54495">
    <property type="entry name" value="UBC-like"/>
    <property type="match status" value="1"/>
</dbReference>
<evidence type="ECO:0000259" key="5">
    <source>
        <dbReference type="PROSITE" id="PS50127"/>
    </source>
</evidence>
<feature type="compositionally biased region" description="Acidic residues" evidence="4">
    <location>
        <begin position="421"/>
        <end position="455"/>
    </location>
</feature>
<feature type="domain" description="UBC core" evidence="5">
    <location>
        <begin position="226"/>
        <end position="394"/>
    </location>
</feature>
<evidence type="ECO:0000256" key="1">
    <source>
        <dbReference type="ARBA" id="ARBA00022679"/>
    </source>
</evidence>
<dbReference type="HOGENOM" id="CLU_084094_0_0_1"/>
<protein>
    <submittedName>
        <fullName evidence="6">Cell division cycle 34</fullName>
    </submittedName>
</protein>
<dbReference type="eggNOG" id="ENOG502S17Y">
    <property type="taxonomic scope" value="Eukaryota"/>
</dbReference>
<keyword evidence="2" id="KW-0833">Ubl conjugation pathway</keyword>
<dbReference type="GeneTree" id="ENSGT00940000160356"/>
<dbReference type="InParanoid" id="F7BVX7"/>
<sequence length="455" mass="50887">MAPERLHADITMAEKRRAMAGSPVCRAAPGPVNETEFLAQSGAKDMLREAVLKLLEARPEEPTAFLADYFEKLWTGSGTAAGEKGVHLLAQQRLNRALWYLKLSHHSQRTAFNNNLNMAYECLSTGGRKKKTGLTGKNYSEVLSSICQEGELPEEISCELLRKIKCRDHEAVPFDIFRYGVLTCFVLLEFRSKADSLFSVLNKQGPADQRLGKAVLDTLEEALVTSDLFIPASYLEAGTKLGPDGLALAMDKAYLGNNSDATISRNQFLKDACALFLYKARLKFPVDYPYSPPAFRFLTKMWHPNIYENGDVCISILHPPVDDPQSGELPSERWNPTQNVRTILLSVISLLNEPNTFSPANVDASVMYRKWKDSKGRDKEYTDIIRKQVVSTKADAEHDGVKVPTTLAEYCVKTKAPAPDEGSDLFYDDYYDDDEMEEDEDSCYEGQDDSGNEES</sequence>
<dbReference type="FunCoup" id="F7BVX7">
    <property type="interactions" value="584"/>
</dbReference>
<proteinExistence type="predicted"/>
<dbReference type="PANTHER" id="PTHR31932:SF2">
    <property type="entry name" value="TUBULIN POLYGLUTAMYLASE COMPLEX SUBUNIT 1"/>
    <property type="match status" value="1"/>
</dbReference>
<dbReference type="SMART" id="SM00212">
    <property type="entry name" value="UBCc"/>
    <property type="match status" value="1"/>
</dbReference>
<dbReference type="Gene3D" id="1.20.890.10">
    <property type="entry name" value="cAMP-dependent protein kinase regulatory subunit, dimerization-anchoring domain"/>
    <property type="match status" value="1"/>
</dbReference>
<organism evidence="6">
    <name type="scientific">Xenopus tropicalis</name>
    <name type="common">Western clawed frog</name>
    <name type="synonym">Silurana tropicalis</name>
    <dbReference type="NCBI Taxonomy" id="8364"/>
    <lineage>
        <taxon>Eukaryota</taxon>
        <taxon>Metazoa</taxon>
        <taxon>Chordata</taxon>
        <taxon>Craniata</taxon>
        <taxon>Vertebrata</taxon>
        <taxon>Euteleostomi</taxon>
        <taxon>Amphibia</taxon>
        <taxon>Batrachia</taxon>
        <taxon>Anura</taxon>
        <taxon>Pipoidea</taxon>
        <taxon>Pipidae</taxon>
        <taxon>Xenopodinae</taxon>
        <taxon>Xenopus</taxon>
        <taxon>Silurana</taxon>
    </lineage>
</organism>
<gene>
    <name evidence="6" type="primary">cdc34</name>
</gene>
<dbReference type="PROSITE" id="PS00183">
    <property type="entry name" value="UBC_1"/>
    <property type="match status" value="1"/>
</dbReference>
<dbReference type="InterPro" id="IPR000608">
    <property type="entry name" value="UBC"/>
</dbReference>
<evidence type="ECO:0000256" key="2">
    <source>
        <dbReference type="ARBA" id="ARBA00022786"/>
    </source>
</evidence>
<dbReference type="Ensembl" id="ENSXETT00000014346">
    <property type="protein sequence ID" value="ENSXETP00000014346"/>
    <property type="gene ID" value="ENSXETG00000006555"/>
</dbReference>
<feature type="region of interest" description="Disordered" evidence="4">
    <location>
        <begin position="414"/>
        <end position="455"/>
    </location>
</feature>
<evidence type="ECO:0000256" key="4">
    <source>
        <dbReference type="SAM" id="MobiDB-lite"/>
    </source>
</evidence>
<reference evidence="6" key="1">
    <citation type="journal article" date="2010" name="Science">
        <title>The genome of the Western clawed frog Xenopus tropicalis.</title>
        <authorList>
            <person name="Hellsten U."/>
            <person name="Harland R.M."/>
            <person name="Gilchrist M.J."/>
            <person name="Hendrix D."/>
            <person name="Jurka J."/>
            <person name="Kapitonov V."/>
            <person name="Ovcharenko I."/>
            <person name="Putnam N.H."/>
            <person name="Shu S."/>
            <person name="Taher L."/>
            <person name="Blitz I.L."/>
            <person name="Blumberg B."/>
            <person name="Dichmann D.S."/>
            <person name="Dubchak I."/>
            <person name="Amaya E."/>
            <person name="Detter J.C."/>
            <person name="Fletcher R."/>
            <person name="Gerhard D.S."/>
            <person name="Goodstein D."/>
            <person name="Graves T."/>
            <person name="Grigoriev I.V."/>
            <person name="Grimwood J."/>
            <person name="Kawashima T."/>
            <person name="Lindquist E."/>
            <person name="Lucas S.M."/>
            <person name="Mead P.E."/>
            <person name="Mitros T."/>
            <person name="Ogino H."/>
            <person name="Ohta Y."/>
            <person name="Poliakov A.V."/>
            <person name="Pollet N."/>
            <person name="Robert J."/>
            <person name="Salamov A."/>
            <person name="Sater A.K."/>
            <person name="Schmutz J."/>
            <person name="Terry A."/>
            <person name="Vize P.D."/>
            <person name="Warren W.C."/>
            <person name="Wells D."/>
            <person name="Wills A."/>
            <person name="Wilson R.K."/>
            <person name="Zimmerman L.B."/>
            <person name="Zorn A.M."/>
            <person name="Grainger R."/>
            <person name="Grammer T."/>
            <person name="Khokha M.K."/>
            <person name="Richardson P.M."/>
            <person name="Rokhsar D.S."/>
        </authorList>
    </citation>
    <scope>NUCLEOTIDE SEQUENCE [LARGE SCALE GENOMIC DNA]</scope>
    <source>
        <strain evidence="6">Nigerian</strain>
    </source>
</reference>
<dbReference type="SUPFAM" id="SSF47391">
    <property type="entry name" value="Dimerization-anchoring domain of cAMP-dependent PK regulatory subunit"/>
    <property type="match status" value="1"/>
</dbReference>
<dbReference type="Pfam" id="PF24480">
    <property type="entry name" value="TPGS1_C"/>
    <property type="match status" value="1"/>
</dbReference>
<dbReference type="GO" id="GO:0016740">
    <property type="term" value="F:transferase activity"/>
    <property type="evidence" value="ECO:0007669"/>
    <property type="project" value="UniProtKB-KW"/>
</dbReference>
<dbReference type="PROSITE" id="PS50127">
    <property type="entry name" value="UBC_2"/>
    <property type="match status" value="1"/>
</dbReference>
<evidence type="ECO:0000256" key="3">
    <source>
        <dbReference type="PROSITE-ProRule" id="PRU10133"/>
    </source>
</evidence>
<dbReference type="InterPro" id="IPR057632">
    <property type="entry name" value="TPGS1_C"/>
</dbReference>
<accession>F7BVX7</accession>
<dbReference type="Gene3D" id="3.10.110.10">
    <property type="entry name" value="Ubiquitin Conjugating Enzyme"/>
    <property type="match status" value="1"/>
</dbReference>
<name>F7BVX7_XENTR</name>
<dbReference type="CDD" id="cd22960">
    <property type="entry name" value="DD_TPGS1"/>
    <property type="match status" value="1"/>
</dbReference>
<dbReference type="InterPro" id="IPR039235">
    <property type="entry name" value="TPGS1"/>
</dbReference>
<dbReference type="InterPro" id="IPR047502">
    <property type="entry name" value="DD_TPGS1"/>
</dbReference>
<dbReference type="InterPro" id="IPR016135">
    <property type="entry name" value="UBQ-conjugating_enzyme/RWD"/>
</dbReference>
<dbReference type="FunFam" id="3.10.110.10:FF:000080">
    <property type="entry name" value="Ubiquitin-conjugating enzyme E2 R1"/>
    <property type="match status" value="1"/>
</dbReference>
<evidence type="ECO:0000313" key="6">
    <source>
        <dbReference type="Ensembl" id="ENSXETP00000014346"/>
    </source>
</evidence>
<dbReference type="PANTHER" id="PTHR31932">
    <property type="entry name" value="TUBULIN POLYGLUTAMYLASE COMPLEX SUBUNIT 1"/>
    <property type="match status" value="1"/>
</dbReference>
<dbReference type="Xenbase" id="XB-GENE-5772505">
    <property type="gene designation" value="cdc34"/>
</dbReference>
<dbReference type="Bgee" id="ENSXETG00000006555">
    <property type="expression patterns" value="Expressed in egg cell and 13 other cell types or tissues"/>
</dbReference>